<reference evidence="1" key="2">
    <citation type="submission" date="2022-10" db="EMBL/GenBank/DDBJ databases">
        <authorList>
            <consortium name="ENA_rothamsted_submissions"/>
            <consortium name="culmorum"/>
            <person name="King R."/>
        </authorList>
    </citation>
    <scope>NUCLEOTIDE SEQUENCE</scope>
</reference>
<keyword evidence="2" id="KW-1185">Reference proteome</keyword>
<evidence type="ECO:0000313" key="1">
    <source>
        <dbReference type="EMBL" id="CAH1716411.1"/>
    </source>
</evidence>
<reference evidence="1" key="1">
    <citation type="submission" date="2022-02" db="EMBL/GenBank/DDBJ databases">
        <authorList>
            <person name="King R."/>
        </authorList>
    </citation>
    <scope>NUCLEOTIDE SEQUENCE</scope>
</reference>
<organism evidence="1 2">
    <name type="scientific">Aphis gossypii</name>
    <name type="common">Cotton aphid</name>
    <dbReference type="NCBI Taxonomy" id="80765"/>
    <lineage>
        <taxon>Eukaryota</taxon>
        <taxon>Metazoa</taxon>
        <taxon>Ecdysozoa</taxon>
        <taxon>Arthropoda</taxon>
        <taxon>Hexapoda</taxon>
        <taxon>Insecta</taxon>
        <taxon>Pterygota</taxon>
        <taxon>Neoptera</taxon>
        <taxon>Paraneoptera</taxon>
        <taxon>Hemiptera</taxon>
        <taxon>Sternorrhyncha</taxon>
        <taxon>Aphidomorpha</taxon>
        <taxon>Aphidoidea</taxon>
        <taxon>Aphididae</taxon>
        <taxon>Aphidini</taxon>
        <taxon>Aphis</taxon>
        <taxon>Aphis</taxon>
    </lineage>
</organism>
<gene>
    <name evidence="1" type="ORF">APHIGO_LOCUS3558</name>
</gene>
<evidence type="ECO:0000313" key="2">
    <source>
        <dbReference type="Proteomes" id="UP001154329"/>
    </source>
</evidence>
<protein>
    <submittedName>
        <fullName evidence="1">Uncharacterized protein</fullName>
    </submittedName>
</protein>
<dbReference type="AlphaFoldDB" id="A0A9P0IT69"/>
<proteinExistence type="predicted"/>
<name>A0A9P0IT69_APHGO</name>
<dbReference type="EMBL" id="OU899034">
    <property type="protein sequence ID" value="CAH1716411.1"/>
    <property type="molecule type" value="Genomic_DNA"/>
</dbReference>
<dbReference type="Proteomes" id="UP001154329">
    <property type="component" value="Chromosome 1"/>
</dbReference>
<accession>A0A9P0IT69</accession>
<sequence>MLFSTTHFTHLRTHTHEARRRRVQILEPPCFQRLPASSAADLDACTLLLFTSDSQLWPIGAPRSSTAQFSLEAAVLLLRIGGPHRHIGFLPTTHIIVTVGSERIVCPPSLYPYIPNPLYRAKFFSSFF</sequence>